<dbReference type="AlphaFoldDB" id="A0A0A9H2K3"/>
<name>A0A0A9H2K3_ARUDO</name>
<evidence type="ECO:0000313" key="2">
    <source>
        <dbReference type="EMBL" id="JAE27078.1"/>
    </source>
</evidence>
<feature type="region of interest" description="Disordered" evidence="1">
    <location>
        <begin position="1"/>
        <end position="54"/>
    </location>
</feature>
<evidence type="ECO:0000256" key="1">
    <source>
        <dbReference type="SAM" id="MobiDB-lite"/>
    </source>
</evidence>
<reference evidence="2" key="2">
    <citation type="journal article" date="2015" name="Data Brief">
        <title>Shoot transcriptome of the giant reed, Arundo donax.</title>
        <authorList>
            <person name="Barrero R.A."/>
            <person name="Guerrero F.D."/>
            <person name="Moolhuijzen P."/>
            <person name="Goolsby J.A."/>
            <person name="Tidwell J."/>
            <person name="Bellgard S.E."/>
            <person name="Bellgard M.I."/>
        </authorList>
    </citation>
    <scope>NUCLEOTIDE SEQUENCE</scope>
    <source>
        <tissue evidence="2">Shoot tissue taken approximately 20 cm above the soil surface</tissue>
    </source>
</reference>
<accession>A0A0A9H2K3</accession>
<protein>
    <submittedName>
        <fullName evidence="2">Uncharacterized protein</fullName>
    </submittedName>
</protein>
<sequence length="54" mass="5674">MQRPPPSSAARADTPSAYPFPHCTESQPGGGRNPHRRCTTTRVVSAPGVEQGDG</sequence>
<dbReference type="EMBL" id="GBRH01170818">
    <property type="protein sequence ID" value="JAE27078.1"/>
    <property type="molecule type" value="Transcribed_RNA"/>
</dbReference>
<proteinExistence type="predicted"/>
<organism evidence="2">
    <name type="scientific">Arundo donax</name>
    <name type="common">Giant reed</name>
    <name type="synonym">Donax arundinaceus</name>
    <dbReference type="NCBI Taxonomy" id="35708"/>
    <lineage>
        <taxon>Eukaryota</taxon>
        <taxon>Viridiplantae</taxon>
        <taxon>Streptophyta</taxon>
        <taxon>Embryophyta</taxon>
        <taxon>Tracheophyta</taxon>
        <taxon>Spermatophyta</taxon>
        <taxon>Magnoliopsida</taxon>
        <taxon>Liliopsida</taxon>
        <taxon>Poales</taxon>
        <taxon>Poaceae</taxon>
        <taxon>PACMAD clade</taxon>
        <taxon>Arundinoideae</taxon>
        <taxon>Arundineae</taxon>
        <taxon>Arundo</taxon>
    </lineage>
</organism>
<reference evidence="2" key="1">
    <citation type="submission" date="2014-09" db="EMBL/GenBank/DDBJ databases">
        <authorList>
            <person name="Magalhaes I.L.F."/>
            <person name="Oliveira U."/>
            <person name="Santos F.R."/>
            <person name="Vidigal T.H.D.A."/>
            <person name="Brescovit A.D."/>
            <person name="Santos A.J."/>
        </authorList>
    </citation>
    <scope>NUCLEOTIDE SEQUENCE</scope>
    <source>
        <tissue evidence="2">Shoot tissue taken approximately 20 cm above the soil surface</tissue>
    </source>
</reference>